<evidence type="ECO:0000313" key="2">
    <source>
        <dbReference type="Proteomes" id="UP000249458"/>
    </source>
</evidence>
<sequence length="311" mass="35191">MGKNFLDYHRRTSLSQPLTNIDHVITYHNGLLELWGKRNDHSLHIQDSAETEALKPTYNILKSLSHNSVILDCVLRSICTHHIRTGQDELDLLNLVELLTELSSGDPYYIKPHQAAIEQLILVANKARLSPCLHEIACLQTRYAKEISPVNEGYLKQAAELQLTGMHQIISRWNLSFNKTQVLIAVAEGPKEDLIEGQYFDALYKEKGKDKPCLDYVVMLPKQLGTITGACLIDNLRERLLNQSIANNMLGCPKKMARDVLGPYAPAILERLLPSYSQSTKIIKPDRYSFFHQAVERTDSLQNASCPKMRG</sequence>
<organism evidence="1 2">
    <name type="scientific">Legionella quinlivanii</name>
    <dbReference type="NCBI Taxonomy" id="45073"/>
    <lineage>
        <taxon>Bacteria</taxon>
        <taxon>Pseudomonadati</taxon>
        <taxon>Pseudomonadota</taxon>
        <taxon>Gammaproteobacteria</taxon>
        <taxon>Legionellales</taxon>
        <taxon>Legionellaceae</taxon>
        <taxon>Legionella</taxon>
    </lineage>
</organism>
<evidence type="ECO:0000313" key="1">
    <source>
        <dbReference type="EMBL" id="RAP37138.1"/>
    </source>
</evidence>
<protein>
    <submittedName>
        <fullName evidence="1">Uncharacterized protein</fullName>
    </submittedName>
</protein>
<proteinExistence type="predicted"/>
<accession>A0A364LKL2</accession>
<comment type="caution">
    <text evidence="1">The sequence shown here is derived from an EMBL/GenBank/DDBJ whole genome shotgun (WGS) entry which is preliminary data.</text>
</comment>
<dbReference type="EMBL" id="MVJN01000004">
    <property type="protein sequence ID" value="RAP37138.1"/>
    <property type="molecule type" value="Genomic_DNA"/>
</dbReference>
<gene>
    <name evidence="1" type="ORF">B1207_06885</name>
</gene>
<dbReference type="AlphaFoldDB" id="A0A364LKL2"/>
<name>A0A364LKL2_9GAMM</name>
<dbReference type="Proteomes" id="UP000249458">
    <property type="component" value="Unassembled WGS sequence"/>
</dbReference>
<reference evidence="1 2" key="1">
    <citation type="submission" date="2017-02" db="EMBL/GenBank/DDBJ databases">
        <title>Legionella quilivanii strain from human: case report and whole genome sequencing analysis.</title>
        <authorList>
            <person name="Lalancette C."/>
            <person name="Leduc J.-M."/>
            <person name="Levesque S."/>
            <person name="Fournier E."/>
            <person name="Saoud J."/>
            <person name="Faucher S.P."/>
            <person name="Bernard K."/>
            <person name="Martineau C."/>
            <person name="Longtin J."/>
        </authorList>
    </citation>
    <scope>NUCLEOTIDE SEQUENCE [LARGE SCALE GENOMIC DNA]</scope>
    <source>
        <strain evidence="1 2">ID143958</strain>
    </source>
</reference>